<keyword evidence="2" id="KW-0732">Signal</keyword>
<feature type="chain" id="PRO_5015008044" description="Cellobiose dehydrogenase-like cytochrome domain-containing protein" evidence="2">
    <location>
        <begin position="27"/>
        <end position="277"/>
    </location>
</feature>
<evidence type="ECO:0000256" key="2">
    <source>
        <dbReference type="SAM" id="SignalP"/>
    </source>
</evidence>
<dbReference type="EMBL" id="NLAX01001139">
    <property type="protein sequence ID" value="PKS06101.1"/>
    <property type="molecule type" value="Genomic_DNA"/>
</dbReference>
<dbReference type="STRING" id="41688.A0A2N3N107"/>
<dbReference type="InterPro" id="IPR053208">
    <property type="entry name" value="GMC_Oxidoreductase_CD"/>
</dbReference>
<organism evidence="4 5">
    <name type="scientific">Lomentospora prolificans</name>
    <dbReference type="NCBI Taxonomy" id="41688"/>
    <lineage>
        <taxon>Eukaryota</taxon>
        <taxon>Fungi</taxon>
        <taxon>Dikarya</taxon>
        <taxon>Ascomycota</taxon>
        <taxon>Pezizomycotina</taxon>
        <taxon>Sordariomycetes</taxon>
        <taxon>Hypocreomycetidae</taxon>
        <taxon>Microascales</taxon>
        <taxon>Microascaceae</taxon>
        <taxon>Lomentospora</taxon>
    </lineage>
</organism>
<name>A0A2N3N107_9PEZI</name>
<keyword evidence="5" id="KW-1185">Reference proteome</keyword>
<dbReference type="AlphaFoldDB" id="A0A2N3N107"/>
<feature type="signal peptide" evidence="2">
    <location>
        <begin position="1"/>
        <end position="26"/>
    </location>
</feature>
<accession>A0A2N3N107</accession>
<dbReference type="PANTHER" id="PTHR47190:SF1">
    <property type="entry name" value="GLUCOSE-METHANOL-CHOLINE OXIDOREDUCTASE N-TERMINAL DOMAIN-CONTAINING PROTEIN"/>
    <property type="match status" value="1"/>
</dbReference>
<dbReference type="InterPro" id="IPR015920">
    <property type="entry name" value="Cellobiose_DH-like_cyt"/>
</dbReference>
<dbReference type="PANTHER" id="PTHR47190">
    <property type="entry name" value="DEHYDROGENASE, PUTATIVE-RELATED"/>
    <property type="match status" value="1"/>
</dbReference>
<feature type="domain" description="Cellobiose dehydrogenase-like cytochrome" evidence="3">
    <location>
        <begin position="31"/>
        <end position="208"/>
    </location>
</feature>
<gene>
    <name evidence="4" type="ORF">jhhlp_007935</name>
</gene>
<dbReference type="OrthoDB" id="413885at2759"/>
<feature type="region of interest" description="Disordered" evidence="1">
    <location>
        <begin position="221"/>
        <end position="277"/>
    </location>
</feature>
<dbReference type="Gene3D" id="2.60.40.1210">
    <property type="entry name" value="Cellobiose dehydrogenase, cytochrome domain"/>
    <property type="match status" value="1"/>
</dbReference>
<dbReference type="InParanoid" id="A0A2N3N107"/>
<protein>
    <recommendedName>
        <fullName evidence="3">Cellobiose dehydrogenase-like cytochrome domain-containing protein</fullName>
    </recommendedName>
</protein>
<dbReference type="SUPFAM" id="SSF49344">
    <property type="entry name" value="CBD9-like"/>
    <property type="match status" value="1"/>
</dbReference>
<dbReference type="Proteomes" id="UP000233524">
    <property type="component" value="Unassembled WGS sequence"/>
</dbReference>
<evidence type="ECO:0000313" key="4">
    <source>
        <dbReference type="EMBL" id="PKS06101.1"/>
    </source>
</evidence>
<evidence type="ECO:0000256" key="1">
    <source>
        <dbReference type="SAM" id="MobiDB-lite"/>
    </source>
</evidence>
<reference evidence="4 5" key="1">
    <citation type="journal article" date="2017" name="G3 (Bethesda)">
        <title>First Draft Genome Sequence of the Pathogenic Fungus Lomentospora prolificans (Formerly Scedosporium prolificans).</title>
        <authorList>
            <person name="Luo R."/>
            <person name="Zimin A."/>
            <person name="Workman R."/>
            <person name="Fan Y."/>
            <person name="Pertea G."/>
            <person name="Grossman N."/>
            <person name="Wear M.P."/>
            <person name="Jia B."/>
            <person name="Miller H."/>
            <person name="Casadevall A."/>
            <person name="Timp W."/>
            <person name="Zhang S.X."/>
            <person name="Salzberg S.L."/>
        </authorList>
    </citation>
    <scope>NUCLEOTIDE SEQUENCE [LARGE SCALE GENOMIC DNA]</scope>
    <source>
        <strain evidence="4 5">JHH-5317</strain>
    </source>
</reference>
<sequence>MALLRPIIQITLQATALVWLCPRVAAQTSSFTDANTGIVFQRFFGARTSFGFGVALPTDPTDSFIGQLSFPLVNGNGWGGFSLTGDMEGPLLMAVWSDGTNVVSSFRQAFNEDDNPPEVTGSFAVRPIELGTQVNSTFLTFTFLCEGCLDAAIGLGAEGTAGTAEMGWALSSIPVRNAASSNGILDFHDSGFGDFDADLGSARSAEFESWVALAGAPLPPSNAAVQIQPNAGDDDDDDADSGDEGNGGAIGGGRSGNRGGARGGAGGGDDSDSEDDD</sequence>
<proteinExistence type="predicted"/>
<evidence type="ECO:0000259" key="3">
    <source>
        <dbReference type="Pfam" id="PF16010"/>
    </source>
</evidence>
<comment type="caution">
    <text evidence="4">The sequence shown here is derived from an EMBL/GenBank/DDBJ whole genome shotgun (WGS) entry which is preliminary data.</text>
</comment>
<feature type="compositionally biased region" description="Acidic residues" evidence="1">
    <location>
        <begin position="232"/>
        <end position="243"/>
    </location>
</feature>
<evidence type="ECO:0000313" key="5">
    <source>
        <dbReference type="Proteomes" id="UP000233524"/>
    </source>
</evidence>
<dbReference type="Pfam" id="PF16010">
    <property type="entry name" value="CDH-cyt"/>
    <property type="match status" value="1"/>
</dbReference>
<dbReference type="VEuPathDB" id="FungiDB:jhhlp_007935"/>
<feature type="compositionally biased region" description="Gly residues" evidence="1">
    <location>
        <begin position="244"/>
        <end position="268"/>
    </location>
</feature>
<dbReference type="CDD" id="cd09630">
    <property type="entry name" value="CDH_like_cytochrome"/>
    <property type="match status" value="1"/>
</dbReference>